<dbReference type="RefSeq" id="WP_106539098.1">
    <property type="nucleotide sequence ID" value="NZ_PYGE01000018.1"/>
</dbReference>
<evidence type="ECO:0000256" key="7">
    <source>
        <dbReference type="SAM" id="Phobius"/>
    </source>
</evidence>
<evidence type="ECO:0000256" key="6">
    <source>
        <dbReference type="SAM" id="MobiDB-lite"/>
    </source>
</evidence>
<dbReference type="PROSITE" id="PS50267">
    <property type="entry name" value="NA_NEUROTRAN_SYMP_3"/>
    <property type="match status" value="1"/>
</dbReference>
<keyword evidence="4 7" id="KW-1133">Transmembrane helix</keyword>
<evidence type="ECO:0000256" key="1">
    <source>
        <dbReference type="ARBA" id="ARBA00004141"/>
    </source>
</evidence>
<dbReference type="PANTHER" id="PTHR42948">
    <property type="entry name" value="TRANSPORTER"/>
    <property type="match status" value="1"/>
</dbReference>
<feature type="transmembrane region" description="Helical" evidence="7">
    <location>
        <begin position="250"/>
        <end position="279"/>
    </location>
</feature>
<feature type="region of interest" description="Disordered" evidence="6">
    <location>
        <begin position="488"/>
        <end position="519"/>
    </location>
</feature>
<dbReference type="SUPFAM" id="SSF161070">
    <property type="entry name" value="SNF-like"/>
    <property type="match status" value="1"/>
</dbReference>
<dbReference type="CDD" id="cd10336">
    <property type="entry name" value="SLC6sbd_Tyt1-Like"/>
    <property type="match status" value="1"/>
</dbReference>
<dbReference type="Pfam" id="PF00209">
    <property type="entry name" value="SNF"/>
    <property type="match status" value="2"/>
</dbReference>
<comment type="subcellular location">
    <subcellularLocation>
        <location evidence="1">Membrane</location>
        <topology evidence="1">Multi-pass membrane protein</topology>
    </subcellularLocation>
</comment>
<feature type="transmembrane region" description="Helical" evidence="7">
    <location>
        <begin position="148"/>
        <end position="166"/>
    </location>
</feature>
<evidence type="ECO:0000313" key="9">
    <source>
        <dbReference type="Proteomes" id="UP000243528"/>
    </source>
</evidence>
<feature type="transmembrane region" description="Helical" evidence="7">
    <location>
        <begin position="422"/>
        <end position="440"/>
    </location>
</feature>
<sequence>MAQQSQSGVREVFGSRFTFVAAGIGMAVGTGNLWRFPRVVGEFGGGAFLIALVVANLIWAIPILMSESLMGSRSQRGTVGAFRDFMGRRFAWMGGYMGFITVGILFYYSVVCGWAIRYFVYAITGRFDSGADTAGIWDDFTTTPWQTILFHAIAIGLVGLIVYRGLKRGFEIILKYTIPVLFVILVILAVRAMTLDGAADGMRYLFVPEWSLLGDAEVWLQAFTQMAFSTGAGWGLYLTYSVYMRRREDFALNAATICSGNLLASLLAGVAVMATIFALRTPEFAAEAANSGNSGLAFIYFAELFGEMPGGTWFFAPLFFLALSLAGLSSLIAMAELATRNVEDMGLPRRRAVPWVVGVSFVAGIPSAISVDFLNNQDFVWGVGLLISGLLAAVAMMKFGVERARAELDDSSDIRVGAWWPTLIRLFPVMFVALFGWWIYRTVDVLAPDTWWNPFEPFSLMTLLVQWVALFVVMYALNGFLSRRVEPGPMTPEVGPGAGGGGPPGDQPAGGSGATRRGE</sequence>
<feature type="compositionally biased region" description="Gly residues" evidence="6">
    <location>
        <begin position="496"/>
        <end position="513"/>
    </location>
</feature>
<dbReference type="AlphaFoldDB" id="A0A2P8DPI3"/>
<dbReference type="Proteomes" id="UP000243528">
    <property type="component" value="Unassembled WGS sequence"/>
</dbReference>
<proteinExistence type="predicted"/>
<feature type="transmembrane region" description="Helical" evidence="7">
    <location>
        <begin position="353"/>
        <end position="373"/>
    </location>
</feature>
<feature type="transmembrane region" description="Helical" evidence="7">
    <location>
        <begin position="46"/>
        <end position="69"/>
    </location>
</feature>
<feature type="transmembrane region" description="Helical" evidence="7">
    <location>
        <begin position="90"/>
        <end position="116"/>
    </location>
</feature>
<feature type="transmembrane region" description="Helical" evidence="7">
    <location>
        <begin position="218"/>
        <end position="238"/>
    </location>
</feature>
<gene>
    <name evidence="8" type="ORF">CLV30_11831</name>
</gene>
<evidence type="ECO:0000256" key="2">
    <source>
        <dbReference type="ARBA" id="ARBA00022448"/>
    </source>
</evidence>
<comment type="caution">
    <text evidence="8">The sequence shown here is derived from an EMBL/GenBank/DDBJ whole genome shotgun (WGS) entry which is preliminary data.</text>
</comment>
<feature type="transmembrane region" description="Helical" evidence="7">
    <location>
        <begin position="379"/>
        <end position="401"/>
    </location>
</feature>
<evidence type="ECO:0000256" key="4">
    <source>
        <dbReference type="ARBA" id="ARBA00022989"/>
    </source>
</evidence>
<dbReference type="EMBL" id="PYGE01000018">
    <property type="protein sequence ID" value="PSK99130.1"/>
    <property type="molecule type" value="Genomic_DNA"/>
</dbReference>
<evidence type="ECO:0000313" key="8">
    <source>
        <dbReference type="EMBL" id="PSK99130.1"/>
    </source>
</evidence>
<feature type="transmembrane region" description="Helical" evidence="7">
    <location>
        <begin position="178"/>
        <end position="198"/>
    </location>
</feature>
<feature type="transmembrane region" description="Helical" evidence="7">
    <location>
        <begin position="12"/>
        <end position="34"/>
    </location>
</feature>
<keyword evidence="5 7" id="KW-0472">Membrane</keyword>
<keyword evidence="9" id="KW-1185">Reference proteome</keyword>
<reference evidence="8 9" key="1">
    <citation type="submission" date="2018-03" db="EMBL/GenBank/DDBJ databases">
        <title>Genomic Encyclopedia of Archaeal and Bacterial Type Strains, Phase II (KMG-II): from individual species to whole genera.</title>
        <authorList>
            <person name="Goeker M."/>
        </authorList>
    </citation>
    <scope>NUCLEOTIDE SEQUENCE [LARGE SCALE GENOMIC DNA]</scope>
    <source>
        <strain evidence="8 9">DSM 45211</strain>
    </source>
</reference>
<dbReference type="GO" id="GO:0016020">
    <property type="term" value="C:membrane"/>
    <property type="evidence" value="ECO:0007669"/>
    <property type="project" value="UniProtKB-SubCell"/>
</dbReference>
<feature type="transmembrane region" description="Helical" evidence="7">
    <location>
        <begin position="313"/>
        <end position="333"/>
    </location>
</feature>
<dbReference type="InterPro" id="IPR037272">
    <property type="entry name" value="SNS_sf"/>
</dbReference>
<dbReference type="PANTHER" id="PTHR42948:SF1">
    <property type="entry name" value="TRANSPORTER"/>
    <property type="match status" value="1"/>
</dbReference>
<dbReference type="OrthoDB" id="9762833at2"/>
<dbReference type="Gene3D" id="1.20.1740.10">
    <property type="entry name" value="Amino acid/polyamine transporter I"/>
    <property type="match status" value="1"/>
</dbReference>
<feature type="transmembrane region" description="Helical" evidence="7">
    <location>
        <begin position="460"/>
        <end position="481"/>
    </location>
</feature>
<dbReference type="InterPro" id="IPR000175">
    <property type="entry name" value="Na/ntran_symport"/>
</dbReference>
<dbReference type="PRINTS" id="PR00176">
    <property type="entry name" value="NANEUSMPORT"/>
</dbReference>
<dbReference type="NCBIfam" id="NF037979">
    <property type="entry name" value="Na_transp"/>
    <property type="match status" value="1"/>
</dbReference>
<name>A0A2P8DPI3_9ACTN</name>
<evidence type="ECO:0000256" key="3">
    <source>
        <dbReference type="ARBA" id="ARBA00022692"/>
    </source>
</evidence>
<keyword evidence="2" id="KW-0813">Transport</keyword>
<evidence type="ECO:0000256" key="5">
    <source>
        <dbReference type="ARBA" id="ARBA00023136"/>
    </source>
</evidence>
<protein>
    <submittedName>
        <fullName evidence="8">NSS family neurotransmitter:Na+ symporter</fullName>
    </submittedName>
</protein>
<keyword evidence="3 7" id="KW-0812">Transmembrane</keyword>
<organism evidence="8 9">
    <name type="scientific">Haloactinopolyspora alba</name>
    <dbReference type="NCBI Taxonomy" id="648780"/>
    <lineage>
        <taxon>Bacteria</taxon>
        <taxon>Bacillati</taxon>
        <taxon>Actinomycetota</taxon>
        <taxon>Actinomycetes</taxon>
        <taxon>Jiangellales</taxon>
        <taxon>Jiangellaceae</taxon>
        <taxon>Haloactinopolyspora</taxon>
    </lineage>
</organism>
<accession>A0A2P8DPI3</accession>
<dbReference type="InterPro" id="IPR047218">
    <property type="entry name" value="YocR/YhdH-like"/>
</dbReference>